<sequence length="92" mass="10534">MRALIGVGIILISPMLREYLYLNKDTNVGIFILHFIITSPTPELTLFPWISVCFISSIFGESLYEAMIDGSKEAFRKLFKIFLVWGIIFIVT</sequence>
<gene>
    <name evidence="1" type="ORF">S01H4_28946</name>
</gene>
<name>X1A0C3_9ZZZZ</name>
<protein>
    <submittedName>
        <fullName evidence="1">Uncharacterized protein</fullName>
    </submittedName>
</protein>
<accession>X1A0C3</accession>
<feature type="non-terminal residue" evidence="1">
    <location>
        <position position="92"/>
    </location>
</feature>
<proteinExistence type="predicted"/>
<organism evidence="1">
    <name type="scientific">marine sediment metagenome</name>
    <dbReference type="NCBI Taxonomy" id="412755"/>
    <lineage>
        <taxon>unclassified sequences</taxon>
        <taxon>metagenomes</taxon>
        <taxon>ecological metagenomes</taxon>
    </lineage>
</organism>
<dbReference type="AlphaFoldDB" id="X1A0C3"/>
<reference evidence="1" key="1">
    <citation type="journal article" date="2014" name="Front. Microbiol.">
        <title>High frequency of phylogenetically diverse reductive dehalogenase-homologous genes in deep subseafloor sedimentary metagenomes.</title>
        <authorList>
            <person name="Kawai M."/>
            <person name="Futagami T."/>
            <person name="Toyoda A."/>
            <person name="Takaki Y."/>
            <person name="Nishi S."/>
            <person name="Hori S."/>
            <person name="Arai W."/>
            <person name="Tsubouchi T."/>
            <person name="Morono Y."/>
            <person name="Uchiyama I."/>
            <person name="Ito T."/>
            <person name="Fujiyama A."/>
            <person name="Inagaki F."/>
            <person name="Takami H."/>
        </authorList>
    </citation>
    <scope>NUCLEOTIDE SEQUENCE</scope>
    <source>
        <strain evidence="1">Expedition CK06-06</strain>
    </source>
</reference>
<comment type="caution">
    <text evidence="1">The sequence shown here is derived from an EMBL/GenBank/DDBJ whole genome shotgun (WGS) entry which is preliminary data.</text>
</comment>
<evidence type="ECO:0000313" key="1">
    <source>
        <dbReference type="EMBL" id="GAG75540.1"/>
    </source>
</evidence>
<dbReference type="EMBL" id="BART01014567">
    <property type="protein sequence ID" value="GAG75540.1"/>
    <property type="molecule type" value="Genomic_DNA"/>
</dbReference>